<dbReference type="EMBL" id="UYRU01078450">
    <property type="protein sequence ID" value="VDN29172.1"/>
    <property type="molecule type" value="Genomic_DNA"/>
</dbReference>
<dbReference type="Proteomes" id="UP000281553">
    <property type="component" value="Unassembled WGS sequence"/>
</dbReference>
<evidence type="ECO:0000313" key="1">
    <source>
        <dbReference type="EMBL" id="VDN29172.1"/>
    </source>
</evidence>
<sequence length="63" mass="7327">MTEINVVLRLLNEYLPAYNSDSVLKTSRGHIRERLVTLFSDSENFRLKTAESRQAEGKTVHYE</sequence>
<gene>
    <name evidence="1" type="ORF">DILT_LOCUS15311</name>
</gene>
<dbReference type="AlphaFoldDB" id="A0A3P7QBF9"/>
<name>A0A3P7QBF9_DIBLA</name>
<evidence type="ECO:0000313" key="2">
    <source>
        <dbReference type="Proteomes" id="UP000281553"/>
    </source>
</evidence>
<organism evidence="1 2">
    <name type="scientific">Dibothriocephalus latus</name>
    <name type="common">Fish tapeworm</name>
    <name type="synonym">Diphyllobothrium latum</name>
    <dbReference type="NCBI Taxonomy" id="60516"/>
    <lineage>
        <taxon>Eukaryota</taxon>
        <taxon>Metazoa</taxon>
        <taxon>Spiralia</taxon>
        <taxon>Lophotrochozoa</taxon>
        <taxon>Platyhelminthes</taxon>
        <taxon>Cestoda</taxon>
        <taxon>Eucestoda</taxon>
        <taxon>Diphyllobothriidea</taxon>
        <taxon>Diphyllobothriidae</taxon>
        <taxon>Dibothriocephalus</taxon>
    </lineage>
</organism>
<accession>A0A3P7QBF9</accession>
<proteinExistence type="predicted"/>
<keyword evidence="2" id="KW-1185">Reference proteome</keyword>
<protein>
    <submittedName>
        <fullName evidence="1">Uncharacterized protein</fullName>
    </submittedName>
</protein>
<reference evidence="1 2" key="1">
    <citation type="submission" date="2018-11" db="EMBL/GenBank/DDBJ databases">
        <authorList>
            <consortium name="Pathogen Informatics"/>
        </authorList>
    </citation>
    <scope>NUCLEOTIDE SEQUENCE [LARGE SCALE GENOMIC DNA]</scope>
</reference>